<evidence type="ECO:0000313" key="3">
    <source>
        <dbReference type="Proteomes" id="UP001161247"/>
    </source>
</evidence>
<name>A0AAV1ECI3_OLDCO</name>
<feature type="coiled-coil region" evidence="1">
    <location>
        <begin position="235"/>
        <end position="286"/>
    </location>
</feature>
<accession>A0AAV1ECI3</accession>
<reference evidence="2" key="1">
    <citation type="submission" date="2023-03" db="EMBL/GenBank/DDBJ databases">
        <authorList>
            <person name="Julca I."/>
        </authorList>
    </citation>
    <scope>NUCLEOTIDE SEQUENCE</scope>
</reference>
<dbReference type="EMBL" id="OX459126">
    <property type="protein sequence ID" value="CAI9117442.1"/>
    <property type="molecule type" value="Genomic_DNA"/>
</dbReference>
<keyword evidence="1" id="KW-0175">Coiled coil</keyword>
<evidence type="ECO:0000313" key="2">
    <source>
        <dbReference type="EMBL" id="CAI9117442.1"/>
    </source>
</evidence>
<sequence>MKMVKAYGGSPEWKPEYLIVKSLEKFCVAWNHQEVEGLGVIKDEWSKEDHDSVEKFADDLKKILKYSKLVKWSDVQYYVPLVLVEEGKDTNILVEEKKDEEESTTVAVGAKRKRKRLVKISDKEKTKKADVLSSKSTVQGENTMPPAMEKISAPLSTEKAATPQVEVYPSTKAPIVDKGKDPLEEEATIMPSRAFEGGPIVAVHTFGDPPTIECPLLEEFAASTSEVSMAYLMHLRNLKEELVQARIERDQALVEKAALEEKNQQIQAKEQELASVQGRYIELDEKLRAFADLHISREDLHK</sequence>
<dbReference type="AlphaFoldDB" id="A0AAV1ECI3"/>
<proteinExistence type="predicted"/>
<protein>
    <submittedName>
        <fullName evidence="2">OLC1v1018838C1</fullName>
    </submittedName>
</protein>
<keyword evidence="3" id="KW-1185">Reference proteome</keyword>
<evidence type="ECO:0000256" key="1">
    <source>
        <dbReference type="SAM" id="Coils"/>
    </source>
</evidence>
<gene>
    <name evidence="2" type="ORF">OLC1_LOCUS23501</name>
</gene>
<organism evidence="2 3">
    <name type="scientific">Oldenlandia corymbosa var. corymbosa</name>
    <dbReference type="NCBI Taxonomy" id="529605"/>
    <lineage>
        <taxon>Eukaryota</taxon>
        <taxon>Viridiplantae</taxon>
        <taxon>Streptophyta</taxon>
        <taxon>Embryophyta</taxon>
        <taxon>Tracheophyta</taxon>
        <taxon>Spermatophyta</taxon>
        <taxon>Magnoliopsida</taxon>
        <taxon>eudicotyledons</taxon>
        <taxon>Gunneridae</taxon>
        <taxon>Pentapetalae</taxon>
        <taxon>asterids</taxon>
        <taxon>lamiids</taxon>
        <taxon>Gentianales</taxon>
        <taxon>Rubiaceae</taxon>
        <taxon>Rubioideae</taxon>
        <taxon>Spermacoceae</taxon>
        <taxon>Hedyotis-Oldenlandia complex</taxon>
        <taxon>Oldenlandia</taxon>
    </lineage>
</organism>
<dbReference type="Proteomes" id="UP001161247">
    <property type="component" value="Chromosome 9"/>
</dbReference>